<dbReference type="AlphaFoldDB" id="A0AAV7WDB3"/>
<name>A0AAV7WDB3_PLEWA</name>
<keyword evidence="2" id="KW-1185">Reference proteome</keyword>
<gene>
    <name evidence="1" type="ORF">NDU88_005651</name>
</gene>
<proteinExistence type="predicted"/>
<dbReference type="EMBL" id="JANPWB010000002">
    <property type="protein sequence ID" value="KAJ1210285.1"/>
    <property type="molecule type" value="Genomic_DNA"/>
</dbReference>
<evidence type="ECO:0000313" key="1">
    <source>
        <dbReference type="EMBL" id="KAJ1210285.1"/>
    </source>
</evidence>
<evidence type="ECO:0000313" key="2">
    <source>
        <dbReference type="Proteomes" id="UP001066276"/>
    </source>
</evidence>
<protein>
    <submittedName>
        <fullName evidence="1">Uncharacterized protein</fullName>
    </submittedName>
</protein>
<reference evidence="1" key="1">
    <citation type="journal article" date="2022" name="bioRxiv">
        <title>Sequencing and chromosome-scale assembly of the giantPleurodeles waltlgenome.</title>
        <authorList>
            <person name="Brown T."/>
            <person name="Elewa A."/>
            <person name="Iarovenko S."/>
            <person name="Subramanian E."/>
            <person name="Araus A.J."/>
            <person name="Petzold A."/>
            <person name="Susuki M."/>
            <person name="Suzuki K.-i.T."/>
            <person name="Hayashi T."/>
            <person name="Toyoda A."/>
            <person name="Oliveira C."/>
            <person name="Osipova E."/>
            <person name="Leigh N.D."/>
            <person name="Simon A."/>
            <person name="Yun M.H."/>
        </authorList>
    </citation>
    <scope>NUCLEOTIDE SEQUENCE</scope>
    <source>
        <strain evidence="1">20211129_DDA</strain>
        <tissue evidence="1">Liver</tissue>
    </source>
</reference>
<accession>A0AAV7WDB3</accession>
<sequence length="92" mass="10138">MKRFSCDRCREQLRKAAVISTISPQLQLRPFYGQRSAYRFSFSTSAASSSKRSAIYGLLAPRALFRAAGPHVMDALLRSGEQSVVSGPQDPT</sequence>
<dbReference type="Proteomes" id="UP001066276">
    <property type="component" value="Chromosome 1_2"/>
</dbReference>
<organism evidence="1 2">
    <name type="scientific">Pleurodeles waltl</name>
    <name type="common">Iberian ribbed newt</name>
    <dbReference type="NCBI Taxonomy" id="8319"/>
    <lineage>
        <taxon>Eukaryota</taxon>
        <taxon>Metazoa</taxon>
        <taxon>Chordata</taxon>
        <taxon>Craniata</taxon>
        <taxon>Vertebrata</taxon>
        <taxon>Euteleostomi</taxon>
        <taxon>Amphibia</taxon>
        <taxon>Batrachia</taxon>
        <taxon>Caudata</taxon>
        <taxon>Salamandroidea</taxon>
        <taxon>Salamandridae</taxon>
        <taxon>Pleurodelinae</taxon>
        <taxon>Pleurodeles</taxon>
    </lineage>
</organism>
<comment type="caution">
    <text evidence="1">The sequence shown here is derived from an EMBL/GenBank/DDBJ whole genome shotgun (WGS) entry which is preliminary data.</text>
</comment>